<organism evidence="1 2">
    <name type="scientific">Vermiconidia calcicola</name>
    <dbReference type="NCBI Taxonomy" id="1690605"/>
    <lineage>
        <taxon>Eukaryota</taxon>
        <taxon>Fungi</taxon>
        <taxon>Dikarya</taxon>
        <taxon>Ascomycota</taxon>
        <taxon>Pezizomycotina</taxon>
        <taxon>Dothideomycetes</taxon>
        <taxon>Dothideomycetidae</taxon>
        <taxon>Mycosphaerellales</taxon>
        <taxon>Extremaceae</taxon>
        <taxon>Vermiconidia</taxon>
    </lineage>
</organism>
<proteinExistence type="predicted"/>
<protein>
    <submittedName>
        <fullName evidence="1">Uncharacterized protein</fullName>
    </submittedName>
</protein>
<dbReference type="Proteomes" id="UP001281147">
    <property type="component" value="Unassembled WGS sequence"/>
</dbReference>
<gene>
    <name evidence="1" type="ORF">LTR37_011683</name>
</gene>
<accession>A0ACC3N1H8</accession>
<keyword evidence="2" id="KW-1185">Reference proteome</keyword>
<evidence type="ECO:0000313" key="2">
    <source>
        <dbReference type="Proteomes" id="UP001281147"/>
    </source>
</evidence>
<sequence>MHQTSIFPTLLALLLTAFASPLLDHQEVLTPLSPYRPATNTHHVAKYLDAAPNTVGVLFMNTREEGVHVWFPLGERVYTRDEPILPLHPMTARITAMVAASPEEASAQNLESLRCRVFPLSSDRGATPAEFAVEFSRADGWVNFAEMGGWEVDSYVCE</sequence>
<evidence type="ECO:0000313" key="1">
    <source>
        <dbReference type="EMBL" id="KAK3708179.1"/>
    </source>
</evidence>
<dbReference type="EMBL" id="JAUTXU010000103">
    <property type="protein sequence ID" value="KAK3708179.1"/>
    <property type="molecule type" value="Genomic_DNA"/>
</dbReference>
<name>A0ACC3N1H8_9PEZI</name>
<comment type="caution">
    <text evidence="1">The sequence shown here is derived from an EMBL/GenBank/DDBJ whole genome shotgun (WGS) entry which is preliminary data.</text>
</comment>
<reference evidence="1" key="1">
    <citation type="submission" date="2023-07" db="EMBL/GenBank/DDBJ databases">
        <title>Black Yeasts Isolated from many extreme environments.</title>
        <authorList>
            <person name="Coleine C."/>
            <person name="Stajich J.E."/>
            <person name="Selbmann L."/>
        </authorList>
    </citation>
    <scope>NUCLEOTIDE SEQUENCE</scope>
    <source>
        <strain evidence="1">CCFEE 5714</strain>
    </source>
</reference>